<feature type="transmembrane region" description="Helical" evidence="2">
    <location>
        <begin position="364"/>
        <end position="392"/>
    </location>
</feature>
<feature type="chain" id="PRO_5032382364" description="Protein kinase domain-containing protein" evidence="3">
    <location>
        <begin position="19"/>
        <end position="1254"/>
    </location>
</feature>
<dbReference type="Proteomes" id="UP000650467">
    <property type="component" value="Unassembled WGS sequence"/>
</dbReference>
<dbReference type="Gene3D" id="3.30.200.20">
    <property type="entry name" value="Phosphorylase Kinase, domain 1"/>
    <property type="match status" value="1"/>
</dbReference>
<organism evidence="5 6">
    <name type="scientific">Chlamydomonas incerta</name>
    <dbReference type="NCBI Taxonomy" id="51695"/>
    <lineage>
        <taxon>Eukaryota</taxon>
        <taxon>Viridiplantae</taxon>
        <taxon>Chlorophyta</taxon>
        <taxon>core chlorophytes</taxon>
        <taxon>Chlorophyceae</taxon>
        <taxon>CS clade</taxon>
        <taxon>Chlamydomonadales</taxon>
        <taxon>Chlamydomonadaceae</taxon>
        <taxon>Chlamydomonas</taxon>
    </lineage>
</organism>
<dbReference type="PROSITE" id="PS50011">
    <property type="entry name" value="PROTEIN_KINASE_DOM"/>
    <property type="match status" value="1"/>
</dbReference>
<feature type="compositionally biased region" description="Low complexity" evidence="1">
    <location>
        <begin position="765"/>
        <end position="775"/>
    </location>
</feature>
<dbReference type="InterPro" id="IPR000719">
    <property type="entry name" value="Prot_kinase_dom"/>
</dbReference>
<feature type="compositionally biased region" description="Low complexity" evidence="1">
    <location>
        <begin position="711"/>
        <end position="730"/>
    </location>
</feature>
<evidence type="ECO:0000259" key="4">
    <source>
        <dbReference type="PROSITE" id="PS50011"/>
    </source>
</evidence>
<evidence type="ECO:0000256" key="2">
    <source>
        <dbReference type="SAM" id="Phobius"/>
    </source>
</evidence>
<reference evidence="5" key="1">
    <citation type="journal article" date="2020" name="bioRxiv">
        <title>Comparative genomics of Chlamydomonas.</title>
        <authorList>
            <person name="Craig R.J."/>
            <person name="Hasan A.R."/>
            <person name="Ness R.W."/>
            <person name="Keightley P.D."/>
        </authorList>
    </citation>
    <scope>NUCLEOTIDE SEQUENCE</scope>
    <source>
        <strain evidence="5">SAG 7.73</strain>
    </source>
</reference>
<proteinExistence type="predicted"/>
<dbReference type="OrthoDB" id="341578at2759"/>
<dbReference type="InterPro" id="IPR011009">
    <property type="entry name" value="Kinase-like_dom_sf"/>
</dbReference>
<dbReference type="PROSITE" id="PS00108">
    <property type="entry name" value="PROTEIN_KINASE_ST"/>
    <property type="match status" value="1"/>
</dbReference>
<dbReference type="InterPro" id="IPR008271">
    <property type="entry name" value="Ser/Thr_kinase_AS"/>
</dbReference>
<dbReference type="Pfam" id="PF07714">
    <property type="entry name" value="PK_Tyr_Ser-Thr"/>
    <property type="match status" value="1"/>
</dbReference>
<feature type="region of interest" description="Disordered" evidence="1">
    <location>
        <begin position="851"/>
        <end position="891"/>
    </location>
</feature>
<dbReference type="SUPFAM" id="SSF56112">
    <property type="entry name" value="Protein kinase-like (PK-like)"/>
    <property type="match status" value="1"/>
</dbReference>
<gene>
    <name evidence="5" type="ORF">HXX76_001082</name>
</gene>
<feature type="compositionally biased region" description="Low complexity" evidence="1">
    <location>
        <begin position="826"/>
        <end position="836"/>
    </location>
</feature>
<feature type="region of interest" description="Disordered" evidence="1">
    <location>
        <begin position="912"/>
        <end position="939"/>
    </location>
</feature>
<protein>
    <recommendedName>
        <fullName evidence="4">Protein kinase domain-containing protein</fullName>
    </recommendedName>
</protein>
<comment type="caution">
    <text evidence="5">The sequence shown here is derived from an EMBL/GenBank/DDBJ whole genome shotgun (WGS) entry which is preliminary data.</text>
</comment>
<feature type="region of interest" description="Disordered" evidence="1">
    <location>
        <begin position="763"/>
        <end position="836"/>
    </location>
</feature>
<sequence>MAAMLLLLLLMVDPHSRSGAVAGRHSVPLLGAHDGAQRGLLQADAAADGATAAEAAAAAGYPDGGSVLVRTAAQLVAAVANPAVQVAVLAGSVSLTEADWAPVAQPVVEVRRNLTLLGAYTAPTAWPILNLGYTANLDGVGIVKNAKIRMGPGCAFTFRRLVLTDGRELPQFLFMGLDVFAESPAPNSTLASAWPVVHVHETALWQRSCLPLSVRGLPGRVGLPRPVFLPGVQNSSGTSVPRPPDCVDDASAPPMARCWPARGTYRDMALYAYDADAYDRQTPAGYAMHLTNATFWCDILMTDDCVAANGGYLACYYSLYPYSRKANLTAKNATSIGTGTDYMVGTQATAAAAGGDGGSGSSSVLAPVLCGVLAGVAGLVLGAGLVAAFVIYRRRRTHAQRKKESSSDPTAHARQLLLAETELGDASCRAPAPAAVEVTVGGNGDGHQLPMSSLAPNNRCSNAGVSGKLAVRSTTDSEANSVLMSGMYGSHLFDTSARAGGASPGTRPNDGAAADTRGGEQPSSTLTVCHTVMQTARTIEPNEEDERALVPVTPLTPFQSHIPLDVKLGSGGGEVRLLPVTLGKGACGRVVQGVWCGRRVAVKLLHRGLFNAAAAVHGGGGLVFGGAFGDAPLPAVGPAVHPVPQATPSADGQAASAEANGGLLSIGVLSRVAKDKHPGLVTAVGTASTGFTLGENFMQSSPLADSTATQPPALAPAAADGASEPEAASPGPAEAALLALAAAAVPAALSPWWLGTGSFEDAKEAGAAPEQAALKQPDERSVGNGDVPAANPEAHASTAAEQAAAPAAAAPAQAELGGREQPLPPMDRAAAAAAAMPQSAAQPLRLASIRMGGSSALDPPNSCGGAPNEVGQPAHQPQPRPEDTPASHTAPDSLMSISVLAEGDSVAAGFPAAGRQHKRSLPPSVAEAGEAPATSVSGTNGMGTCAASVAAVTAASGDTAALYEVPDVSTLDAASQAAAARLQAAAQRRKQPLTHGGAVRRTMAQEVEVLARLQHANIVQLLAANLNPACPCLVVELMDTSLDKLLYGVDAAAGPAATVDASARSAPLAPRSQAPLLPLPKVLHIALQVARALAYLHPTIIHRDLKPANVLISDPGSASPVVKIADFGLSRLQDTVLITAHVDVGTAPYMAPEALDARNCVITHHSDMYSYGIMLYEMLAGVRPWRGLNMLQVAVAVCEKQQRPRLEDLGEARCPPALWALVSQCWDPVPERRPGAAEVAKQLALMLQQQQQQL</sequence>
<evidence type="ECO:0000256" key="1">
    <source>
        <dbReference type="SAM" id="MobiDB-lite"/>
    </source>
</evidence>
<evidence type="ECO:0000313" key="5">
    <source>
        <dbReference type="EMBL" id="KAG2444326.1"/>
    </source>
</evidence>
<dbReference type="PANTHER" id="PTHR44329:SF214">
    <property type="entry name" value="PROTEIN KINASE DOMAIN-CONTAINING PROTEIN"/>
    <property type="match status" value="1"/>
</dbReference>
<keyword evidence="3" id="KW-0732">Signal</keyword>
<feature type="domain" description="Protein kinase" evidence="4">
    <location>
        <begin position="948"/>
        <end position="1245"/>
    </location>
</feature>
<keyword evidence="6" id="KW-1185">Reference proteome</keyword>
<dbReference type="InterPro" id="IPR001245">
    <property type="entry name" value="Ser-Thr/Tyr_kinase_cat_dom"/>
</dbReference>
<feature type="region of interest" description="Disordered" evidence="1">
    <location>
        <begin position="498"/>
        <end position="524"/>
    </location>
</feature>
<dbReference type="GO" id="GO:0004674">
    <property type="term" value="F:protein serine/threonine kinase activity"/>
    <property type="evidence" value="ECO:0007669"/>
    <property type="project" value="TreeGrafter"/>
</dbReference>
<dbReference type="EMBL" id="JAEHOC010000002">
    <property type="protein sequence ID" value="KAG2444326.1"/>
    <property type="molecule type" value="Genomic_DNA"/>
</dbReference>
<dbReference type="InterPro" id="IPR051681">
    <property type="entry name" value="Ser/Thr_Kinases-Pseudokinases"/>
</dbReference>
<keyword evidence="2" id="KW-0812">Transmembrane</keyword>
<evidence type="ECO:0000256" key="3">
    <source>
        <dbReference type="SAM" id="SignalP"/>
    </source>
</evidence>
<feature type="region of interest" description="Disordered" evidence="1">
    <location>
        <begin position="702"/>
        <end position="730"/>
    </location>
</feature>
<dbReference type="PANTHER" id="PTHR44329">
    <property type="entry name" value="SERINE/THREONINE-PROTEIN KINASE TNNI3K-RELATED"/>
    <property type="match status" value="1"/>
</dbReference>
<dbReference type="SMART" id="SM00220">
    <property type="entry name" value="S_TKc"/>
    <property type="match status" value="1"/>
</dbReference>
<keyword evidence="2" id="KW-0472">Membrane</keyword>
<evidence type="ECO:0000313" key="6">
    <source>
        <dbReference type="Proteomes" id="UP000650467"/>
    </source>
</evidence>
<accession>A0A835WBG2</accession>
<dbReference type="AlphaFoldDB" id="A0A835WBG2"/>
<dbReference type="Gene3D" id="1.10.510.10">
    <property type="entry name" value="Transferase(Phosphotransferase) domain 1"/>
    <property type="match status" value="1"/>
</dbReference>
<name>A0A835WBG2_CHLIN</name>
<keyword evidence="2" id="KW-1133">Transmembrane helix</keyword>
<feature type="compositionally biased region" description="Low complexity" evidence="1">
    <location>
        <begin position="799"/>
        <end position="815"/>
    </location>
</feature>
<dbReference type="GO" id="GO:0005524">
    <property type="term" value="F:ATP binding"/>
    <property type="evidence" value="ECO:0007669"/>
    <property type="project" value="InterPro"/>
</dbReference>
<feature type="signal peptide" evidence="3">
    <location>
        <begin position="1"/>
        <end position="18"/>
    </location>
</feature>